<dbReference type="Pfam" id="PF13676">
    <property type="entry name" value="TIR_2"/>
    <property type="match status" value="1"/>
</dbReference>
<proteinExistence type="predicted"/>
<dbReference type="RefSeq" id="WP_158766747.1">
    <property type="nucleotide sequence ID" value="NZ_CP047045.1"/>
</dbReference>
<accession>A0A6I6MTV2</accession>
<dbReference type="GO" id="GO:0007165">
    <property type="term" value="P:signal transduction"/>
    <property type="evidence" value="ECO:0007669"/>
    <property type="project" value="InterPro"/>
</dbReference>
<organism evidence="4 5">
    <name type="scientific">Terricaulis silvestris</name>
    <dbReference type="NCBI Taxonomy" id="2686094"/>
    <lineage>
        <taxon>Bacteria</taxon>
        <taxon>Pseudomonadati</taxon>
        <taxon>Pseudomonadota</taxon>
        <taxon>Alphaproteobacteria</taxon>
        <taxon>Caulobacterales</taxon>
        <taxon>Caulobacteraceae</taxon>
        <taxon>Terricaulis</taxon>
    </lineage>
</organism>
<feature type="domain" description="TIR" evidence="3">
    <location>
        <begin position="1"/>
        <end position="135"/>
    </location>
</feature>
<feature type="compositionally biased region" description="Low complexity" evidence="1">
    <location>
        <begin position="143"/>
        <end position="161"/>
    </location>
</feature>
<keyword evidence="5" id="KW-1185">Reference proteome</keyword>
<evidence type="ECO:0000313" key="5">
    <source>
        <dbReference type="Proteomes" id="UP000431269"/>
    </source>
</evidence>
<evidence type="ECO:0000256" key="2">
    <source>
        <dbReference type="SAM" id="Phobius"/>
    </source>
</evidence>
<dbReference type="Proteomes" id="UP000431269">
    <property type="component" value="Chromosome"/>
</dbReference>
<keyword evidence="2" id="KW-0472">Membrane</keyword>
<keyword evidence="2" id="KW-1133">Transmembrane helix</keyword>
<name>A0A6I6MTV2_9CAUL</name>
<feature type="region of interest" description="Disordered" evidence="1">
    <location>
        <begin position="130"/>
        <end position="161"/>
    </location>
</feature>
<dbReference type="SUPFAM" id="SSF52200">
    <property type="entry name" value="Toll/Interleukin receptor TIR domain"/>
    <property type="match status" value="1"/>
</dbReference>
<feature type="transmembrane region" description="Helical" evidence="2">
    <location>
        <begin position="168"/>
        <end position="190"/>
    </location>
</feature>
<sequence length="343" mass="36590">MADVFLSYAREDSARAEQVARGLEQAGLDVFWDNEIPPGTTWADYIEQKLTQCKALIVLWSEHSTKSQWVREEARMGRDKGVLIPVMMDASTPPFGFGEVQAANLATWNGEADHPGWRRFVDAVQGFSKAEPRAPAPQPAMSTPARAAAAPPRPAATAAPEKKSGVPVWVWVAGAVVATIVVLGIIGSMMPTTQNPQIANGAQPVAGSAPVQPAPTTADNPQAIILQQLQAAQQVAAQQGFQLVGQPFSGNLAQGQSWNIPAELHAGYDYRVLGVCDRDCADMDLVVFDNNGVQVAQDTATSSQPVVAVAPAYTANFTVQVQMFNCSIAPCYYAIALYARAAQ</sequence>
<keyword evidence="2" id="KW-0812">Transmembrane</keyword>
<dbReference type="InterPro" id="IPR035897">
    <property type="entry name" value="Toll_tir_struct_dom_sf"/>
</dbReference>
<dbReference type="Gene3D" id="3.40.50.10140">
    <property type="entry name" value="Toll/interleukin-1 receptor homology (TIR) domain"/>
    <property type="match status" value="1"/>
</dbReference>
<dbReference type="EMBL" id="CP047045">
    <property type="protein sequence ID" value="QGZ95924.1"/>
    <property type="molecule type" value="Genomic_DNA"/>
</dbReference>
<protein>
    <recommendedName>
        <fullName evidence="3">TIR domain-containing protein</fullName>
    </recommendedName>
</protein>
<evidence type="ECO:0000313" key="4">
    <source>
        <dbReference type="EMBL" id="QGZ95924.1"/>
    </source>
</evidence>
<dbReference type="KEGG" id="tsv:DSM104635_02779"/>
<dbReference type="PROSITE" id="PS50104">
    <property type="entry name" value="TIR"/>
    <property type="match status" value="1"/>
</dbReference>
<dbReference type="InterPro" id="IPR000157">
    <property type="entry name" value="TIR_dom"/>
</dbReference>
<gene>
    <name evidence="4" type="ORF">DSM104635_02779</name>
</gene>
<dbReference type="AlphaFoldDB" id="A0A6I6MTV2"/>
<dbReference type="SMART" id="SM00255">
    <property type="entry name" value="TIR"/>
    <property type="match status" value="1"/>
</dbReference>
<reference evidence="5" key="1">
    <citation type="submission" date="2019-12" db="EMBL/GenBank/DDBJ databases">
        <title>Complete genome of Terracaulis silvestris 0127_4.</title>
        <authorList>
            <person name="Vieira S."/>
            <person name="Riedel T."/>
            <person name="Sproer C."/>
            <person name="Pascual J."/>
            <person name="Boedeker C."/>
            <person name="Overmann J."/>
        </authorList>
    </citation>
    <scope>NUCLEOTIDE SEQUENCE [LARGE SCALE GENOMIC DNA]</scope>
    <source>
        <strain evidence="5">0127_4</strain>
    </source>
</reference>
<evidence type="ECO:0000259" key="3">
    <source>
        <dbReference type="PROSITE" id="PS50104"/>
    </source>
</evidence>
<evidence type="ECO:0000256" key="1">
    <source>
        <dbReference type="SAM" id="MobiDB-lite"/>
    </source>
</evidence>